<dbReference type="NCBIfam" id="TIGR02481">
    <property type="entry name" value="hemeryth_dom"/>
    <property type="match status" value="1"/>
</dbReference>
<evidence type="ECO:0000256" key="2">
    <source>
        <dbReference type="ARBA" id="ARBA00022723"/>
    </source>
</evidence>
<reference evidence="5 6" key="1">
    <citation type="submission" date="2020-07" db="EMBL/GenBank/DDBJ databases">
        <title>Vallitalea guaymasensis genome.</title>
        <authorList>
            <person name="Postec A."/>
        </authorList>
    </citation>
    <scope>NUCLEOTIDE SEQUENCE [LARGE SCALE GENOMIC DNA]</scope>
    <source>
        <strain evidence="5 6">Ra1766G1</strain>
    </source>
</reference>
<proteinExistence type="inferred from homology"/>
<dbReference type="PANTHER" id="PTHR37164">
    <property type="entry name" value="BACTERIOHEMERYTHRIN"/>
    <property type="match status" value="1"/>
</dbReference>
<sequence length="134" mass="16212">MLEWKKEYNLGIEEIDNQHKHLFEIAARVGELTQDIGEGIDCYDDFMSILNELVDYTIYHFDYEEAYMQKNNFDNDEFLVHQVEHKMFVKKLEKFQETDFDENQYESINNMLTFLVDWIVHHIIDVDSKYVKVS</sequence>
<dbReference type="KEGG" id="vgu:HYG85_15675"/>
<evidence type="ECO:0000256" key="1">
    <source>
        <dbReference type="ARBA" id="ARBA00010587"/>
    </source>
</evidence>
<accession>A0A8J8MCB0</accession>
<keyword evidence="2" id="KW-0479">Metal-binding</keyword>
<dbReference type="Proteomes" id="UP000677305">
    <property type="component" value="Chromosome"/>
</dbReference>
<evidence type="ECO:0000256" key="3">
    <source>
        <dbReference type="ARBA" id="ARBA00023004"/>
    </source>
</evidence>
<organism evidence="5 6">
    <name type="scientific">Vallitalea guaymasensis</name>
    <dbReference type="NCBI Taxonomy" id="1185412"/>
    <lineage>
        <taxon>Bacteria</taxon>
        <taxon>Bacillati</taxon>
        <taxon>Bacillota</taxon>
        <taxon>Clostridia</taxon>
        <taxon>Lachnospirales</taxon>
        <taxon>Vallitaleaceae</taxon>
        <taxon>Vallitalea</taxon>
    </lineage>
</organism>
<evidence type="ECO:0000313" key="6">
    <source>
        <dbReference type="Proteomes" id="UP000677305"/>
    </source>
</evidence>
<dbReference type="Gene3D" id="1.20.120.50">
    <property type="entry name" value="Hemerythrin-like"/>
    <property type="match status" value="1"/>
</dbReference>
<dbReference type="AlphaFoldDB" id="A0A8J8MCB0"/>
<dbReference type="GO" id="GO:0046872">
    <property type="term" value="F:metal ion binding"/>
    <property type="evidence" value="ECO:0007669"/>
    <property type="project" value="UniProtKB-KW"/>
</dbReference>
<evidence type="ECO:0000313" key="5">
    <source>
        <dbReference type="EMBL" id="QUH30267.1"/>
    </source>
</evidence>
<evidence type="ECO:0000259" key="4">
    <source>
        <dbReference type="Pfam" id="PF01814"/>
    </source>
</evidence>
<dbReference type="NCBIfam" id="NF033749">
    <property type="entry name" value="bact_hemeryth"/>
    <property type="match status" value="1"/>
</dbReference>
<gene>
    <name evidence="5" type="ORF">HYG85_15675</name>
</gene>
<protein>
    <submittedName>
        <fullName evidence="5">Hemerythrin family protein</fullName>
    </submittedName>
</protein>
<dbReference type="RefSeq" id="WP_212690449.1">
    <property type="nucleotide sequence ID" value="NZ_CP058561.1"/>
</dbReference>
<dbReference type="InterPro" id="IPR035938">
    <property type="entry name" value="Hemerythrin-like_sf"/>
</dbReference>
<feature type="domain" description="Hemerythrin-like" evidence="4">
    <location>
        <begin position="11"/>
        <end position="131"/>
    </location>
</feature>
<dbReference type="CDD" id="cd12107">
    <property type="entry name" value="Hemerythrin"/>
    <property type="match status" value="1"/>
</dbReference>
<keyword evidence="3" id="KW-0408">Iron</keyword>
<dbReference type="InterPro" id="IPR012827">
    <property type="entry name" value="Hemerythrin_metal-bd"/>
</dbReference>
<dbReference type="Pfam" id="PF01814">
    <property type="entry name" value="Hemerythrin"/>
    <property type="match status" value="1"/>
</dbReference>
<dbReference type="InterPro" id="IPR050669">
    <property type="entry name" value="Hemerythrin"/>
</dbReference>
<comment type="similarity">
    <text evidence="1">Belongs to the hemerythrin family.</text>
</comment>
<dbReference type="PANTHER" id="PTHR37164:SF1">
    <property type="entry name" value="BACTERIOHEMERYTHRIN"/>
    <property type="match status" value="1"/>
</dbReference>
<dbReference type="EMBL" id="CP058561">
    <property type="protein sequence ID" value="QUH30267.1"/>
    <property type="molecule type" value="Genomic_DNA"/>
</dbReference>
<dbReference type="InterPro" id="IPR012312">
    <property type="entry name" value="Hemerythrin-like"/>
</dbReference>
<keyword evidence="6" id="KW-1185">Reference proteome</keyword>
<dbReference type="SUPFAM" id="SSF47188">
    <property type="entry name" value="Hemerythrin-like"/>
    <property type="match status" value="1"/>
</dbReference>
<name>A0A8J8MCB0_9FIRM</name>